<evidence type="ECO:0000256" key="1">
    <source>
        <dbReference type="SAM" id="SignalP"/>
    </source>
</evidence>
<proteinExistence type="predicted"/>
<keyword evidence="3" id="KW-1185">Reference proteome</keyword>
<evidence type="ECO:0008006" key="4">
    <source>
        <dbReference type="Google" id="ProtNLM"/>
    </source>
</evidence>
<dbReference type="EMBL" id="MCFL01000016">
    <property type="protein sequence ID" value="ORZ36612.1"/>
    <property type="molecule type" value="Genomic_DNA"/>
</dbReference>
<dbReference type="AlphaFoldDB" id="A0A1Y2HTY8"/>
<feature type="non-terminal residue" evidence="2">
    <location>
        <position position="144"/>
    </location>
</feature>
<gene>
    <name evidence="2" type="ORF">BCR44DRAFT_1432242</name>
</gene>
<name>A0A1Y2HTY8_9FUNG</name>
<keyword evidence="1" id="KW-0732">Signal</keyword>
<protein>
    <recommendedName>
        <fullName evidence="4">Secreted protein</fullName>
    </recommendedName>
</protein>
<dbReference type="Proteomes" id="UP000193411">
    <property type="component" value="Unassembled WGS sequence"/>
</dbReference>
<evidence type="ECO:0000313" key="3">
    <source>
        <dbReference type="Proteomes" id="UP000193411"/>
    </source>
</evidence>
<evidence type="ECO:0000313" key="2">
    <source>
        <dbReference type="EMBL" id="ORZ36612.1"/>
    </source>
</evidence>
<comment type="caution">
    <text evidence="2">The sequence shown here is derived from an EMBL/GenBank/DDBJ whole genome shotgun (WGS) entry which is preliminary data.</text>
</comment>
<feature type="signal peptide" evidence="1">
    <location>
        <begin position="1"/>
        <end position="21"/>
    </location>
</feature>
<sequence>MLWVKLLLLLLLLLLLKRDRRRWYAHRSRLLHEPLLKRGLLELLQLLSREATNCAGTAHQGRLLLLLMGKHCLLSCGGCDIARQWLLLVLLRLHAASEKRGLEVGRQVRAGYWVAGGGCGASGCGICGRARVGLLHGNRVDLGS</sequence>
<accession>A0A1Y2HTY8</accession>
<reference evidence="2 3" key="1">
    <citation type="submission" date="2016-07" db="EMBL/GenBank/DDBJ databases">
        <title>Pervasive Adenine N6-methylation of Active Genes in Fungi.</title>
        <authorList>
            <consortium name="DOE Joint Genome Institute"/>
            <person name="Mondo S.J."/>
            <person name="Dannebaum R.O."/>
            <person name="Kuo R.C."/>
            <person name="Labutti K."/>
            <person name="Haridas S."/>
            <person name="Kuo A."/>
            <person name="Salamov A."/>
            <person name="Ahrendt S.R."/>
            <person name="Lipzen A."/>
            <person name="Sullivan W."/>
            <person name="Andreopoulos W.B."/>
            <person name="Clum A."/>
            <person name="Lindquist E."/>
            <person name="Daum C."/>
            <person name="Ramamoorthy G.K."/>
            <person name="Gryganskyi A."/>
            <person name="Culley D."/>
            <person name="Magnuson J.K."/>
            <person name="James T.Y."/>
            <person name="O'Malley M.A."/>
            <person name="Stajich J.E."/>
            <person name="Spatafora J.W."/>
            <person name="Visel A."/>
            <person name="Grigoriev I.V."/>
        </authorList>
    </citation>
    <scope>NUCLEOTIDE SEQUENCE [LARGE SCALE GENOMIC DNA]</scope>
    <source>
        <strain evidence="2 3">PL171</strain>
    </source>
</reference>
<organism evidence="2 3">
    <name type="scientific">Catenaria anguillulae PL171</name>
    <dbReference type="NCBI Taxonomy" id="765915"/>
    <lineage>
        <taxon>Eukaryota</taxon>
        <taxon>Fungi</taxon>
        <taxon>Fungi incertae sedis</taxon>
        <taxon>Blastocladiomycota</taxon>
        <taxon>Blastocladiomycetes</taxon>
        <taxon>Blastocladiales</taxon>
        <taxon>Catenariaceae</taxon>
        <taxon>Catenaria</taxon>
    </lineage>
</organism>
<feature type="chain" id="PRO_5013231672" description="Secreted protein" evidence="1">
    <location>
        <begin position="22"/>
        <end position="144"/>
    </location>
</feature>